<dbReference type="PROSITE" id="PS00135">
    <property type="entry name" value="TRYPSIN_SER"/>
    <property type="match status" value="1"/>
</dbReference>
<dbReference type="Proteomes" id="UP000007266">
    <property type="component" value="Linkage group 10"/>
</dbReference>
<dbReference type="PRINTS" id="PR00722">
    <property type="entry name" value="CHYMOTRYPSIN"/>
</dbReference>
<dbReference type="PROSITE" id="PS50240">
    <property type="entry name" value="TRYPSIN_DOM"/>
    <property type="match status" value="1"/>
</dbReference>
<dbReference type="FunFam" id="2.40.10.10:FF:000015">
    <property type="entry name" value="Atrial natriuretic peptide-converting enzyme"/>
    <property type="match status" value="1"/>
</dbReference>
<keyword evidence="6" id="KW-1015">Disulfide bond</keyword>
<feature type="region of interest" description="Disordered" evidence="8">
    <location>
        <begin position="289"/>
        <end position="327"/>
    </location>
</feature>
<keyword evidence="11" id="KW-1185">Reference proteome</keyword>
<reference evidence="10 11" key="1">
    <citation type="journal article" date="2008" name="Nature">
        <title>The genome of the model beetle and pest Tribolium castaneum.</title>
        <authorList>
            <consortium name="Tribolium Genome Sequencing Consortium"/>
            <person name="Richards S."/>
            <person name="Gibbs R.A."/>
            <person name="Weinstock G.M."/>
            <person name="Brown S.J."/>
            <person name="Denell R."/>
            <person name="Beeman R.W."/>
            <person name="Gibbs R."/>
            <person name="Beeman R.W."/>
            <person name="Brown S.J."/>
            <person name="Bucher G."/>
            <person name="Friedrich M."/>
            <person name="Grimmelikhuijzen C.J."/>
            <person name="Klingler M."/>
            <person name="Lorenzen M."/>
            <person name="Richards S."/>
            <person name="Roth S."/>
            <person name="Schroder R."/>
            <person name="Tautz D."/>
            <person name="Zdobnov E.M."/>
            <person name="Muzny D."/>
            <person name="Gibbs R.A."/>
            <person name="Weinstock G.M."/>
            <person name="Attaway T."/>
            <person name="Bell S."/>
            <person name="Buhay C.J."/>
            <person name="Chandrabose M.N."/>
            <person name="Chavez D."/>
            <person name="Clerk-Blankenburg K.P."/>
            <person name="Cree A."/>
            <person name="Dao M."/>
            <person name="Davis C."/>
            <person name="Chacko J."/>
            <person name="Dinh H."/>
            <person name="Dugan-Rocha S."/>
            <person name="Fowler G."/>
            <person name="Garner T.T."/>
            <person name="Garnes J."/>
            <person name="Gnirke A."/>
            <person name="Hawes A."/>
            <person name="Hernandez J."/>
            <person name="Hines S."/>
            <person name="Holder M."/>
            <person name="Hume J."/>
            <person name="Jhangiani S.N."/>
            <person name="Joshi V."/>
            <person name="Khan Z.M."/>
            <person name="Jackson L."/>
            <person name="Kovar C."/>
            <person name="Kowis A."/>
            <person name="Lee S."/>
            <person name="Lewis L.R."/>
            <person name="Margolis J."/>
            <person name="Morgan M."/>
            <person name="Nazareth L.V."/>
            <person name="Nguyen N."/>
            <person name="Okwuonu G."/>
            <person name="Parker D."/>
            <person name="Richards S."/>
            <person name="Ruiz S.J."/>
            <person name="Santibanez J."/>
            <person name="Savard J."/>
            <person name="Scherer S.E."/>
            <person name="Schneider B."/>
            <person name="Sodergren E."/>
            <person name="Tautz D."/>
            <person name="Vattahil S."/>
            <person name="Villasana D."/>
            <person name="White C.S."/>
            <person name="Wright R."/>
            <person name="Park Y."/>
            <person name="Beeman R.W."/>
            <person name="Lord J."/>
            <person name="Oppert B."/>
            <person name="Lorenzen M."/>
            <person name="Brown S."/>
            <person name="Wang L."/>
            <person name="Savard J."/>
            <person name="Tautz D."/>
            <person name="Richards S."/>
            <person name="Weinstock G."/>
            <person name="Gibbs R.A."/>
            <person name="Liu Y."/>
            <person name="Worley K."/>
            <person name="Weinstock G."/>
            <person name="Elsik C.G."/>
            <person name="Reese J.T."/>
            <person name="Elhaik E."/>
            <person name="Landan G."/>
            <person name="Graur D."/>
            <person name="Arensburger P."/>
            <person name="Atkinson P."/>
            <person name="Beeman R.W."/>
            <person name="Beidler J."/>
            <person name="Brown S.J."/>
            <person name="Demuth J.P."/>
            <person name="Drury D.W."/>
            <person name="Du Y.Z."/>
            <person name="Fujiwara H."/>
            <person name="Lorenzen M."/>
            <person name="Maselli V."/>
            <person name="Osanai M."/>
            <person name="Park Y."/>
            <person name="Robertson H.M."/>
            <person name="Tu Z."/>
            <person name="Wang J.J."/>
            <person name="Wang S."/>
            <person name="Richards S."/>
            <person name="Song H."/>
            <person name="Zhang L."/>
            <person name="Sodergren E."/>
            <person name="Werner D."/>
            <person name="Stanke M."/>
            <person name="Morgenstern B."/>
            <person name="Solovyev V."/>
            <person name="Kosarev P."/>
            <person name="Brown G."/>
            <person name="Chen H.C."/>
            <person name="Ermolaeva O."/>
            <person name="Hlavina W."/>
            <person name="Kapustin Y."/>
            <person name="Kiryutin B."/>
            <person name="Kitts P."/>
            <person name="Maglott D."/>
            <person name="Pruitt K."/>
            <person name="Sapojnikov V."/>
            <person name="Souvorov A."/>
            <person name="Mackey A.J."/>
            <person name="Waterhouse R.M."/>
            <person name="Wyder S."/>
            <person name="Zdobnov E.M."/>
            <person name="Zdobnov E.M."/>
            <person name="Wyder S."/>
            <person name="Kriventseva E.V."/>
            <person name="Kadowaki T."/>
            <person name="Bork P."/>
            <person name="Aranda M."/>
            <person name="Bao R."/>
            <person name="Beermann A."/>
            <person name="Berns N."/>
            <person name="Bolognesi R."/>
            <person name="Bonneton F."/>
            <person name="Bopp D."/>
            <person name="Brown S.J."/>
            <person name="Bucher G."/>
            <person name="Butts T."/>
            <person name="Chaumot A."/>
            <person name="Denell R.E."/>
            <person name="Ferrier D.E."/>
            <person name="Friedrich M."/>
            <person name="Gordon C.M."/>
            <person name="Jindra M."/>
            <person name="Klingler M."/>
            <person name="Lan Q."/>
            <person name="Lattorff H.M."/>
            <person name="Laudet V."/>
            <person name="von Levetsow C."/>
            <person name="Liu Z."/>
            <person name="Lutz R."/>
            <person name="Lynch J.A."/>
            <person name="da Fonseca R.N."/>
            <person name="Posnien N."/>
            <person name="Reuter R."/>
            <person name="Roth S."/>
            <person name="Savard J."/>
            <person name="Schinko J.B."/>
            <person name="Schmitt C."/>
            <person name="Schoppmeier M."/>
            <person name="Schroder R."/>
            <person name="Shippy T.D."/>
            <person name="Simonnet F."/>
            <person name="Marques-Souza H."/>
            <person name="Tautz D."/>
            <person name="Tomoyasu Y."/>
            <person name="Trauner J."/>
            <person name="Van der Zee M."/>
            <person name="Vervoort M."/>
            <person name="Wittkopp N."/>
            <person name="Wimmer E.A."/>
            <person name="Yang X."/>
            <person name="Jones A.K."/>
            <person name="Sattelle D.B."/>
            <person name="Ebert P.R."/>
            <person name="Nelson D."/>
            <person name="Scott J.G."/>
            <person name="Beeman R.W."/>
            <person name="Muthukrishnan S."/>
            <person name="Kramer K.J."/>
            <person name="Arakane Y."/>
            <person name="Beeman R.W."/>
            <person name="Zhu Q."/>
            <person name="Hogenkamp D."/>
            <person name="Dixit R."/>
            <person name="Oppert B."/>
            <person name="Jiang H."/>
            <person name="Zou Z."/>
            <person name="Marshall J."/>
            <person name="Elpidina E."/>
            <person name="Vinokurov K."/>
            <person name="Oppert C."/>
            <person name="Zou Z."/>
            <person name="Evans J."/>
            <person name="Lu Z."/>
            <person name="Zhao P."/>
            <person name="Sumathipala N."/>
            <person name="Altincicek B."/>
            <person name="Vilcinskas A."/>
            <person name="Williams M."/>
            <person name="Hultmark D."/>
            <person name="Hetru C."/>
            <person name="Jiang H."/>
            <person name="Grimmelikhuijzen C.J."/>
            <person name="Hauser F."/>
            <person name="Cazzamali G."/>
            <person name="Williamson M."/>
            <person name="Park Y."/>
            <person name="Li B."/>
            <person name="Tanaka Y."/>
            <person name="Predel R."/>
            <person name="Neupert S."/>
            <person name="Schachtner J."/>
            <person name="Verleyen P."/>
            <person name="Raible F."/>
            <person name="Bork P."/>
            <person name="Friedrich M."/>
            <person name="Walden K.K."/>
            <person name="Robertson H.M."/>
            <person name="Angeli S."/>
            <person name="Foret S."/>
            <person name="Bucher G."/>
            <person name="Schuetz S."/>
            <person name="Maleszka R."/>
            <person name="Wimmer E.A."/>
            <person name="Beeman R.W."/>
            <person name="Lorenzen M."/>
            <person name="Tomoyasu Y."/>
            <person name="Miller S.C."/>
            <person name="Grossmann D."/>
            <person name="Bucher G."/>
        </authorList>
    </citation>
    <scope>NUCLEOTIDE SEQUENCE [LARGE SCALE GENOMIC DNA]</scope>
    <source>
        <strain evidence="10 11">Georgia GA2</strain>
    </source>
</reference>
<feature type="region of interest" description="Disordered" evidence="8">
    <location>
        <begin position="478"/>
        <end position="505"/>
    </location>
</feature>
<dbReference type="InterPro" id="IPR033116">
    <property type="entry name" value="TRYPSIN_SER"/>
</dbReference>
<dbReference type="GO" id="GO:0006508">
    <property type="term" value="P:proteolysis"/>
    <property type="evidence" value="ECO:0007669"/>
    <property type="project" value="UniProtKB-KW"/>
</dbReference>
<dbReference type="GO" id="GO:0004252">
    <property type="term" value="F:serine-type endopeptidase activity"/>
    <property type="evidence" value="ECO:0007669"/>
    <property type="project" value="InterPro"/>
</dbReference>
<protein>
    <recommendedName>
        <fullName evidence="9">Peptidase S1 domain-containing protein</fullName>
    </recommendedName>
</protein>
<dbReference type="AlphaFoldDB" id="A0A139WAV9"/>
<organism evidence="10 11">
    <name type="scientific">Tribolium castaneum</name>
    <name type="common">Red flour beetle</name>
    <dbReference type="NCBI Taxonomy" id="7070"/>
    <lineage>
        <taxon>Eukaryota</taxon>
        <taxon>Metazoa</taxon>
        <taxon>Ecdysozoa</taxon>
        <taxon>Arthropoda</taxon>
        <taxon>Hexapoda</taxon>
        <taxon>Insecta</taxon>
        <taxon>Pterygota</taxon>
        <taxon>Neoptera</taxon>
        <taxon>Endopterygota</taxon>
        <taxon>Coleoptera</taxon>
        <taxon>Polyphaga</taxon>
        <taxon>Cucujiformia</taxon>
        <taxon>Tenebrionidae</taxon>
        <taxon>Tenebrionidae incertae sedis</taxon>
        <taxon>Tribolium</taxon>
    </lineage>
</organism>
<dbReference type="PROSITE" id="PS00134">
    <property type="entry name" value="TRYPSIN_HIS"/>
    <property type="match status" value="1"/>
</dbReference>
<dbReference type="Pfam" id="PF25015">
    <property type="entry name" value="RBD_AKAP-17A"/>
    <property type="match status" value="1"/>
</dbReference>
<keyword evidence="2" id="KW-0964">Secreted</keyword>
<dbReference type="InterPro" id="IPR043504">
    <property type="entry name" value="Peptidase_S1_PA_chymotrypsin"/>
</dbReference>
<dbReference type="Pfam" id="PF00089">
    <property type="entry name" value="Trypsin"/>
    <property type="match status" value="1"/>
</dbReference>
<feature type="compositionally biased region" description="Low complexity" evidence="8">
    <location>
        <begin position="554"/>
        <end position="563"/>
    </location>
</feature>
<evidence type="ECO:0000256" key="8">
    <source>
        <dbReference type="SAM" id="MobiDB-lite"/>
    </source>
</evidence>
<evidence type="ECO:0000313" key="10">
    <source>
        <dbReference type="EMBL" id="KYB25040.1"/>
    </source>
</evidence>
<feature type="compositionally biased region" description="Basic residues" evidence="8">
    <location>
        <begin position="535"/>
        <end position="551"/>
    </location>
</feature>
<proteinExistence type="predicted"/>
<dbReference type="PANTHER" id="PTHR12484:SF4">
    <property type="entry name" value="A-KINASE ANCHOR PROTEIN 17A"/>
    <property type="match status" value="1"/>
</dbReference>
<dbReference type="InParanoid" id="A0A139WAV9"/>
<keyword evidence="3 7" id="KW-0645">Protease</keyword>
<dbReference type="STRING" id="7070.A0A139WAV9"/>
<dbReference type="CDD" id="cd00190">
    <property type="entry name" value="Tryp_SPc"/>
    <property type="match status" value="1"/>
</dbReference>
<feature type="region of interest" description="Disordered" evidence="8">
    <location>
        <begin position="532"/>
        <end position="597"/>
    </location>
</feature>
<evidence type="ECO:0000256" key="2">
    <source>
        <dbReference type="ARBA" id="ARBA00022525"/>
    </source>
</evidence>
<dbReference type="EMBL" id="KQ971380">
    <property type="protein sequence ID" value="KYB25040.1"/>
    <property type="molecule type" value="Genomic_DNA"/>
</dbReference>
<gene>
    <name evidence="10" type="primary">AUGUSTUS-3.0.2_31075</name>
    <name evidence="10" type="ORF">TcasGA2_TC031075</name>
</gene>
<evidence type="ECO:0000256" key="4">
    <source>
        <dbReference type="ARBA" id="ARBA00022801"/>
    </source>
</evidence>
<dbReference type="InterPro" id="IPR001254">
    <property type="entry name" value="Trypsin_dom"/>
</dbReference>
<feature type="region of interest" description="Disordered" evidence="8">
    <location>
        <begin position="430"/>
        <end position="451"/>
    </location>
</feature>
<feature type="compositionally biased region" description="Low complexity" evidence="8">
    <location>
        <begin position="478"/>
        <end position="490"/>
    </location>
</feature>
<dbReference type="InterPro" id="IPR056852">
    <property type="entry name" value="AK17A/B"/>
</dbReference>
<reference evidence="10 11" key="2">
    <citation type="journal article" date="2010" name="Nucleic Acids Res.">
        <title>BeetleBase in 2010: revisions to provide comprehensive genomic information for Tribolium castaneum.</title>
        <authorList>
            <person name="Kim H.S."/>
            <person name="Murphy T."/>
            <person name="Xia J."/>
            <person name="Caragea D."/>
            <person name="Park Y."/>
            <person name="Beeman R.W."/>
            <person name="Lorenzen M.D."/>
            <person name="Butcher S."/>
            <person name="Manak J.R."/>
            <person name="Brown S.J."/>
        </authorList>
    </citation>
    <scope>GENOME REANNOTATION</scope>
    <source>
        <strain evidence="10 11">Georgia GA2</strain>
    </source>
</reference>
<evidence type="ECO:0000256" key="7">
    <source>
        <dbReference type="RuleBase" id="RU363034"/>
    </source>
</evidence>
<evidence type="ECO:0000256" key="5">
    <source>
        <dbReference type="ARBA" id="ARBA00022825"/>
    </source>
</evidence>
<dbReference type="GO" id="GO:0005576">
    <property type="term" value="C:extracellular region"/>
    <property type="evidence" value="ECO:0007669"/>
    <property type="project" value="UniProtKB-SubCell"/>
</dbReference>
<feature type="compositionally biased region" description="Low complexity" evidence="8">
    <location>
        <begin position="438"/>
        <end position="448"/>
    </location>
</feature>
<dbReference type="InterPro" id="IPR009003">
    <property type="entry name" value="Peptidase_S1_PA"/>
</dbReference>
<dbReference type="SMART" id="SM00020">
    <property type="entry name" value="Tryp_SPc"/>
    <property type="match status" value="1"/>
</dbReference>
<dbReference type="eggNOG" id="KOG2891">
    <property type="taxonomic scope" value="Eukaryota"/>
</dbReference>
<evidence type="ECO:0000256" key="3">
    <source>
        <dbReference type="ARBA" id="ARBA00022670"/>
    </source>
</evidence>
<feature type="compositionally biased region" description="Polar residues" evidence="8">
    <location>
        <begin position="585"/>
        <end position="594"/>
    </location>
</feature>
<keyword evidence="4 7" id="KW-0378">Hydrolase</keyword>
<comment type="subcellular location">
    <subcellularLocation>
        <location evidence="1">Secreted</location>
    </subcellularLocation>
</comment>
<keyword evidence="5 7" id="KW-0720">Serine protease</keyword>
<name>A0A139WAV9_TRICA</name>
<sequence>MNAFQPCRNTSDCVPLYLPQQLYLKPAARLTISIQLPNIKKLEKSISHWEIMEKLRTLIRPDEFSVLKVSKTTLNFVRFEAELENRTRLDRVVSKLDNNSIKLKEIPDLLRLKASEVKSDFPTRHKWDSFFQEAKDMDEMKPGQRPDTVHLSNLPRKWFVPYHLPEGEDVVPSEKLFYRIFEKFGQIRYVDIPVCDPYRKKMKDHISGIKAHPVDDRDFFEGYVQFKDYIGFTKTMDALKGMKLVRKEEDEAFCVNIKVDFDRSKHLSDASIRRREIVRDRLVKKQREKEEKEKNELDAKKSRELDERQKEVTLKSEKEQRRREREEKRKARLLEKLKINSCDEINDKIAKEEKKLLKAQRKLESIRLVEELFRRIKEKKEELHMYSKTKSSSGDELKRFKDMSELEVLTQRQKLHNAIEGRVVLKNILSRKKKSRSRSSSSSDTSLSLDEDRKDRNIPEVVYDPTWYNYPIYVYPPRGRYPLPGPSRGRPPFRGRGFRPRYRGGFRGKYSHYSPEMEEQYMRYFSKFFSEHDRRSRSRSHKRSRRSRSRSKSVDSSKFVSPRSSRRRSKSWSMPRSGGEKGRSWSKTPSQSGKTPKIARHKITGFCNSGPHHLGKNIVTPTITPSPIVQTVRPTTNPIPVPTIPTASVATTKCQEYKHRIKRRASVVTYIFGGSASRSREFPHMAALGYGQPIEWLCGGSLISERFVLTAAHCLATSNLGELVRVRLGDLDLQSVTDDAQPQDYRVSQKIIHPSYHAPAQYDDIALIRLDRDVQFSPYIAPICLETQKNLPNYNFIATGWGKTEVGGSQSDILMKVDLEYFSNQICRQNYANVGSEYLSRGVDDNSQICAGSRKDGKDTCQGDSGGPLQIRTDVLYLVGITSFGKICGIPNSPGVYTRVSYYIPWIERIVWPQ</sequence>
<evidence type="ECO:0000259" key="9">
    <source>
        <dbReference type="PROSITE" id="PS50240"/>
    </source>
</evidence>
<dbReference type="PANTHER" id="PTHR12484">
    <property type="entry name" value="B-LYMPHOCYTE ANTIGEN-RELATED"/>
    <property type="match status" value="1"/>
</dbReference>
<evidence type="ECO:0000256" key="6">
    <source>
        <dbReference type="ARBA" id="ARBA00023157"/>
    </source>
</evidence>
<feature type="compositionally biased region" description="Basic residues" evidence="8">
    <location>
        <begin position="491"/>
        <end position="505"/>
    </location>
</feature>
<dbReference type="InterPro" id="IPR001314">
    <property type="entry name" value="Peptidase_S1A"/>
</dbReference>
<accession>A0A139WAV9</accession>
<dbReference type="InterPro" id="IPR018114">
    <property type="entry name" value="TRYPSIN_HIS"/>
</dbReference>
<feature type="domain" description="Peptidase S1" evidence="9">
    <location>
        <begin position="671"/>
        <end position="912"/>
    </location>
</feature>
<dbReference type="Gene3D" id="2.40.10.10">
    <property type="entry name" value="Trypsin-like serine proteases"/>
    <property type="match status" value="1"/>
</dbReference>
<dbReference type="SUPFAM" id="SSF50494">
    <property type="entry name" value="Trypsin-like serine proteases"/>
    <property type="match status" value="1"/>
</dbReference>
<evidence type="ECO:0000313" key="11">
    <source>
        <dbReference type="Proteomes" id="UP000007266"/>
    </source>
</evidence>
<evidence type="ECO:0000256" key="1">
    <source>
        <dbReference type="ARBA" id="ARBA00004613"/>
    </source>
</evidence>